<sequence length="277" mass="31668">MNMRPRRWLELLSNYDCEIRYHPRKANVVVDALSRKERRVGCHDMAEVGEVQLISPEVVPETTEKIIHIKQRIQVARVRQKSYANLKRKPMEFQVGDSVMHKFSPWKGVVRSAKRRKLNPRYVGPFKVLEKVRSIAYKLELPQELSKVHNTFHVSNLKKCRANEPLAVPLDGLHIDDISDEELEEPMEDLPLPTDASPTALSPGYIADSYPKEDEEDPEEDPADHPVDGGDNDDNESFDDDDDDDDVDKDEEDKEGEEYLALADPFVVPIDDLVPSS</sequence>
<reference evidence="3" key="1">
    <citation type="journal article" date="2022" name="Int. J. Mol. Sci.">
        <title>Draft Genome of Tanacetum Coccineum: Genomic Comparison of Closely Related Tanacetum-Family Plants.</title>
        <authorList>
            <person name="Yamashiro T."/>
            <person name="Shiraishi A."/>
            <person name="Nakayama K."/>
            <person name="Satake H."/>
        </authorList>
    </citation>
    <scope>NUCLEOTIDE SEQUENCE</scope>
</reference>
<proteinExistence type="predicted"/>
<reference evidence="3" key="2">
    <citation type="submission" date="2022-01" db="EMBL/GenBank/DDBJ databases">
        <authorList>
            <person name="Yamashiro T."/>
            <person name="Shiraishi A."/>
            <person name="Satake H."/>
            <person name="Nakayama K."/>
        </authorList>
    </citation>
    <scope>NUCLEOTIDE SEQUENCE</scope>
</reference>
<dbReference type="InterPro" id="IPR056924">
    <property type="entry name" value="SH3_Tf2-1"/>
</dbReference>
<evidence type="ECO:0000259" key="2">
    <source>
        <dbReference type="Pfam" id="PF24626"/>
    </source>
</evidence>
<feature type="domain" description="Tf2-1-like SH3-like" evidence="2">
    <location>
        <begin position="96"/>
        <end position="161"/>
    </location>
</feature>
<dbReference type="PANTHER" id="PTHR46148">
    <property type="entry name" value="CHROMO DOMAIN-CONTAINING PROTEIN"/>
    <property type="match status" value="1"/>
</dbReference>
<dbReference type="Proteomes" id="UP001151760">
    <property type="component" value="Unassembled WGS sequence"/>
</dbReference>
<evidence type="ECO:0000313" key="3">
    <source>
        <dbReference type="EMBL" id="GJT94060.1"/>
    </source>
</evidence>
<keyword evidence="4" id="KW-1185">Reference proteome</keyword>
<dbReference type="EMBL" id="BQNB010020260">
    <property type="protein sequence ID" value="GJT94060.1"/>
    <property type="molecule type" value="Genomic_DNA"/>
</dbReference>
<dbReference type="Pfam" id="PF24626">
    <property type="entry name" value="SH3_Tf2-1"/>
    <property type="match status" value="1"/>
</dbReference>
<gene>
    <name evidence="3" type="ORF">Tco_1082905</name>
</gene>
<protein>
    <recommendedName>
        <fullName evidence="2">Tf2-1-like SH3-like domain-containing protein</fullName>
    </recommendedName>
</protein>
<evidence type="ECO:0000256" key="1">
    <source>
        <dbReference type="SAM" id="MobiDB-lite"/>
    </source>
</evidence>
<evidence type="ECO:0000313" key="4">
    <source>
        <dbReference type="Proteomes" id="UP001151760"/>
    </source>
</evidence>
<name>A0ABQ5I1U6_9ASTR</name>
<comment type="caution">
    <text evidence="3">The sequence shown here is derived from an EMBL/GenBank/DDBJ whole genome shotgun (WGS) entry which is preliminary data.</text>
</comment>
<organism evidence="3 4">
    <name type="scientific">Tanacetum coccineum</name>
    <dbReference type="NCBI Taxonomy" id="301880"/>
    <lineage>
        <taxon>Eukaryota</taxon>
        <taxon>Viridiplantae</taxon>
        <taxon>Streptophyta</taxon>
        <taxon>Embryophyta</taxon>
        <taxon>Tracheophyta</taxon>
        <taxon>Spermatophyta</taxon>
        <taxon>Magnoliopsida</taxon>
        <taxon>eudicotyledons</taxon>
        <taxon>Gunneridae</taxon>
        <taxon>Pentapetalae</taxon>
        <taxon>asterids</taxon>
        <taxon>campanulids</taxon>
        <taxon>Asterales</taxon>
        <taxon>Asteraceae</taxon>
        <taxon>Asteroideae</taxon>
        <taxon>Anthemideae</taxon>
        <taxon>Anthemidinae</taxon>
        <taxon>Tanacetum</taxon>
    </lineage>
</organism>
<dbReference type="PANTHER" id="PTHR46148:SF59">
    <property type="entry name" value="NUCLEOTIDYLTRANSFERASE, RIBONUCLEASE H"/>
    <property type="match status" value="1"/>
</dbReference>
<feature type="compositionally biased region" description="Acidic residues" evidence="1">
    <location>
        <begin position="230"/>
        <end position="258"/>
    </location>
</feature>
<feature type="region of interest" description="Disordered" evidence="1">
    <location>
        <begin position="185"/>
        <end position="277"/>
    </location>
</feature>
<feature type="compositionally biased region" description="Acidic residues" evidence="1">
    <location>
        <begin position="213"/>
        <end position="222"/>
    </location>
</feature>
<accession>A0ABQ5I1U6</accession>